<evidence type="ECO:0000256" key="1">
    <source>
        <dbReference type="ARBA" id="ARBA00007189"/>
    </source>
</evidence>
<dbReference type="InterPro" id="IPR016772">
    <property type="entry name" value="UCP020408"/>
</dbReference>
<accession>A0A972J9A5</accession>
<proteinExistence type="inferred from homology"/>
<dbReference type="RefSeq" id="WP_168989292.1">
    <property type="nucleotide sequence ID" value="NZ_CAWPHM010000045.1"/>
</dbReference>
<comment type="caution">
    <text evidence="2">The sequence shown here is derived from an EMBL/GenBank/DDBJ whole genome shotgun (WGS) entry which is preliminary data.</text>
</comment>
<dbReference type="Proteomes" id="UP000599523">
    <property type="component" value="Unassembled WGS sequence"/>
</dbReference>
<reference evidence="2" key="1">
    <citation type="submission" date="2019-12" db="EMBL/GenBank/DDBJ databases">
        <title>Comparative genomics gives insights into the taxonomy of the Azoarcus-Aromatoleum group and reveals separate origins of nif in the plant-associated Azoarcus and non-plant-associated Aromatoleum sub-groups.</title>
        <authorList>
            <person name="Lafos M."/>
            <person name="Maluk M."/>
            <person name="Batista M."/>
            <person name="Junghare M."/>
            <person name="Carmona M."/>
            <person name="Faoro H."/>
            <person name="Cruz L.M."/>
            <person name="Battistoni F."/>
            <person name="De Souza E."/>
            <person name="Pedrosa F."/>
            <person name="Chen W.-M."/>
            <person name="Poole P.S."/>
            <person name="Dixon R.A."/>
            <person name="James E.K."/>
        </authorList>
    </citation>
    <scope>NUCLEOTIDE SEQUENCE</scope>
    <source>
        <strain evidence="2">NSC3</strain>
    </source>
</reference>
<gene>
    <name evidence="2" type="ORF">GPA21_16955</name>
</gene>
<protein>
    <submittedName>
        <fullName evidence="2">DUF2325 domain-containing protein</fullName>
    </submittedName>
</protein>
<keyword evidence="3" id="KW-1185">Reference proteome</keyword>
<dbReference type="Pfam" id="PF10087">
    <property type="entry name" value="DUF2325"/>
    <property type="match status" value="1"/>
</dbReference>
<organism evidence="2 3">
    <name type="scientific">Azoarcus taiwanensis</name>
    <dbReference type="NCBI Taxonomy" id="666964"/>
    <lineage>
        <taxon>Bacteria</taxon>
        <taxon>Pseudomonadati</taxon>
        <taxon>Pseudomonadota</taxon>
        <taxon>Betaproteobacteria</taxon>
        <taxon>Rhodocyclales</taxon>
        <taxon>Zoogloeaceae</taxon>
        <taxon>Azoarcus</taxon>
    </lineage>
</organism>
<sequence length="217" mass="24954">MNEQAFDQLAGEHRVLIATHGRAQARCSDLLTRQAGEIQAQQAEIMRLRAEVIRRDTQIALLRDERAELERTLPGLPTRLTLAKKVRVLMERIQDLMRERHACQARPEEDRPLRLEQATMLSRLDDRSVLCLGRDASAARFMMRLVEMAGGRFTHDPADDAEDLARIEHSMRAADLVICQAGCISQNAYWRVRDHCRRTGKHCLLVERPRAMPEVQR</sequence>
<dbReference type="EMBL" id="WTVM01000140">
    <property type="protein sequence ID" value="NMG04644.1"/>
    <property type="molecule type" value="Genomic_DNA"/>
</dbReference>
<comment type="similarity">
    <text evidence="1">Belongs to the UPF0751 family.</text>
</comment>
<evidence type="ECO:0000313" key="3">
    <source>
        <dbReference type="Proteomes" id="UP000599523"/>
    </source>
</evidence>
<dbReference type="AlphaFoldDB" id="A0A972J9A5"/>
<name>A0A972J9A5_9RHOO</name>
<evidence type="ECO:0000313" key="2">
    <source>
        <dbReference type="EMBL" id="NMG04644.1"/>
    </source>
</evidence>